<comment type="similarity">
    <text evidence="3">Belongs to the small GTPase superfamily. Arf family.</text>
</comment>
<dbReference type="EMBL" id="CAXAMM010000705">
    <property type="protein sequence ID" value="CAK8988579.1"/>
    <property type="molecule type" value="Genomic_DNA"/>
</dbReference>
<evidence type="ECO:0000313" key="4">
    <source>
        <dbReference type="EMBL" id="CAK8988579.1"/>
    </source>
</evidence>
<dbReference type="InterPro" id="IPR005225">
    <property type="entry name" value="Small_GTP-bd"/>
</dbReference>
<dbReference type="NCBIfam" id="TIGR00231">
    <property type="entry name" value="small_GTP"/>
    <property type="match status" value="1"/>
</dbReference>
<dbReference type="SMART" id="SM00177">
    <property type="entry name" value="ARF"/>
    <property type="match status" value="1"/>
</dbReference>
<dbReference type="SMART" id="SM00175">
    <property type="entry name" value="RAB"/>
    <property type="match status" value="1"/>
</dbReference>
<feature type="non-terminal residue" evidence="4">
    <location>
        <position position="1"/>
    </location>
</feature>
<accession>A0ABP0HHC0</accession>
<name>A0ABP0HHC0_9DINO</name>
<dbReference type="SUPFAM" id="SSF52540">
    <property type="entry name" value="P-loop containing nucleoside triphosphate hydrolases"/>
    <property type="match status" value="1"/>
</dbReference>
<dbReference type="PRINTS" id="PR00328">
    <property type="entry name" value="SAR1GTPBP"/>
</dbReference>
<gene>
    <name evidence="4" type="ORF">SCF082_LOCUS1458</name>
</gene>
<keyword evidence="1 3" id="KW-0547">Nucleotide-binding</keyword>
<dbReference type="Proteomes" id="UP001642464">
    <property type="component" value="Unassembled WGS sequence"/>
</dbReference>
<dbReference type="InterPro" id="IPR027417">
    <property type="entry name" value="P-loop_NTPase"/>
</dbReference>
<protein>
    <submittedName>
        <fullName evidence="4">ADP-ribosylation factor-like protein 6</fullName>
    </submittedName>
</protein>
<keyword evidence="5" id="KW-1185">Reference proteome</keyword>
<reference evidence="4 5" key="1">
    <citation type="submission" date="2024-02" db="EMBL/GenBank/DDBJ databases">
        <authorList>
            <person name="Chen Y."/>
            <person name="Shah S."/>
            <person name="Dougan E. K."/>
            <person name="Thang M."/>
            <person name="Chan C."/>
        </authorList>
    </citation>
    <scope>NUCLEOTIDE SEQUENCE [LARGE SCALE GENOMIC DNA]</scope>
</reference>
<dbReference type="Gene3D" id="3.40.50.300">
    <property type="entry name" value="P-loop containing nucleotide triphosphate hydrolases"/>
    <property type="match status" value="1"/>
</dbReference>
<organism evidence="4 5">
    <name type="scientific">Durusdinium trenchii</name>
    <dbReference type="NCBI Taxonomy" id="1381693"/>
    <lineage>
        <taxon>Eukaryota</taxon>
        <taxon>Sar</taxon>
        <taxon>Alveolata</taxon>
        <taxon>Dinophyceae</taxon>
        <taxon>Suessiales</taxon>
        <taxon>Symbiodiniaceae</taxon>
        <taxon>Durusdinium</taxon>
    </lineage>
</organism>
<dbReference type="PANTHER" id="PTHR11711">
    <property type="entry name" value="ADP RIBOSYLATION FACTOR-RELATED"/>
    <property type="match status" value="1"/>
</dbReference>
<evidence type="ECO:0000256" key="3">
    <source>
        <dbReference type="RuleBase" id="RU003925"/>
    </source>
</evidence>
<dbReference type="Pfam" id="PF00025">
    <property type="entry name" value="Arf"/>
    <property type="match status" value="1"/>
</dbReference>
<comment type="caution">
    <text evidence="4">The sequence shown here is derived from an EMBL/GenBank/DDBJ whole genome shotgun (WGS) entry which is preliminary data.</text>
</comment>
<sequence length="207" mass="23204">RLRGSSYRSACYSWSCVEPLHTGSHGMGIFKRLFGGFGSKKKVRIVVVGLDNSGKTTVLNALKPKKASLETVPTVGFSTEEFQKHGVNFSAIDMSGQSRYRNLWEHYYGEVEGIIVVIDSTDKLRFAVVKDELETMLADPRITEKKMPILFLNNKVDQPLASPPQETMQALGLDRITDRPWQMFSCDALKGDGVEEAIKWLADNMNK</sequence>
<dbReference type="InterPro" id="IPR006689">
    <property type="entry name" value="Small_GTPase_ARF/SAR"/>
</dbReference>
<keyword evidence="2 3" id="KW-0342">GTP-binding</keyword>
<dbReference type="SMART" id="SM00178">
    <property type="entry name" value="SAR"/>
    <property type="match status" value="1"/>
</dbReference>
<proteinExistence type="inferred from homology"/>
<evidence type="ECO:0000256" key="1">
    <source>
        <dbReference type="ARBA" id="ARBA00022741"/>
    </source>
</evidence>
<dbReference type="PROSITE" id="PS51417">
    <property type="entry name" value="ARF"/>
    <property type="match status" value="1"/>
</dbReference>
<evidence type="ECO:0000256" key="2">
    <source>
        <dbReference type="ARBA" id="ARBA00023134"/>
    </source>
</evidence>
<dbReference type="InterPro" id="IPR024156">
    <property type="entry name" value="Small_GTPase_ARF"/>
</dbReference>
<evidence type="ECO:0000313" key="5">
    <source>
        <dbReference type="Proteomes" id="UP001642464"/>
    </source>
</evidence>
<dbReference type="PROSITE" id="PS51419">
    <property type="entry name" value="RAB"/>
    <property type="match status" value="1"/>
</dbReference>